<feature type="domain" description="Fibronectin type-III" evidence="1">
    <location>
        <begin position="1039"/>
        <end position="1125"/>
    </location>
</feature>
<evidence type="ECO:0000313" key="2">
    <source>
        <dbReference type="EMBL" id="KAL2090270.1"/>
    </source>
</evidence>
<evidence type="ECO:0000313" key="3">
    <source>
        <dbReference type="Proteomes" id="UP001591681"/>
    </source>
</evidence>
<sequence>MIFGSSVKRSSLSDKCPITSISSSDASSLLVRWNRYEGATNYFLDLRVINITNVAPVVVTVPDPRTQTTVHGLWPGASYTVTLKVTAIRLEWANVTTAQRYFLLVISTESGERYNLTFTGLSAVVPNLRPSTSYDCSIYTANAAGIGSSSQVRTVSTLVQPPGNITAVQTGSRTARIRWEPVKKVLLYRVVIVDISRNTRNTAFRTNVSTTTVDVDNILPCSSYEISVSSFNMFLVPGEPRTYTYTTNKLNPVESISVNYTCSDNSAVVSWTVVLGADAYRVEAKGRNGSQLLCTAAGGTSCTLKGVPCGQSYHVYVIAISNNCESASNITSAYFHSAPCSPMVLEPFRECSSNVIIFSWEANNYTDHYRARAESDGLEDIPCITTDTSCFFTNTICGRLYTFTVYAVSGQCRSEESRSVSVRTAPCQPQNLLCSADCATDVLISTWDMAGGAVKYSVEAFGNHNHSARYNCTSSTNSCAMPDVACGESLTTYITAFDEECPSERTLGEVAETVPCVPQNVSAVMMCGTDSVTLRWDFAGGAIFYMAMAIDSNGGMHTCHTMGTQCDIRKLPCGSTYEAYVIASNGKCNSSRSDVVFVDTAPCPPDQIKTVLDCAAGNVMVMWAAQARVTSYTASLVDRSGALLSCSSINLNYCRVTDIRCGEVYEVTVTHHDGICPSMPSRPFHIDSVPCGPSNTHAEVDCKTGVLSVGWNATVGADGYSTEVTSSQGERVQVNTTATQSRLDSLSCGESYTVEVRSFNGSCLSAPSRSLLVSQAPCVPTDVTVQQNCANDSVRVTWQASRGARRYTVVAISSSGRSECSSVTTTCDLTDLNCGQEYDITVRAEDELCSSMPSHSVPLPTTPCPPTAVVAQMSCTKDNATLSWSASRNAVSYTGTAVGEDGHTVTCDAVALSCQMVALRCGQTYTFTVSASDGTCASPSSQQYTLETAPCAPVGVDTNLDCATNVLQVGWSVAGSLLYSVAVTDGGGSSVGTCSSKGPSCTVRSLQCGYRYTVVVTASNQNCTGPASAPQTVNTAPCVPEDVSVGVECSTNDLYASWNPSAGALSYTGLLHGEGGFHKTCATSVPRCSFRDLRCAHNYTLQVVAHHRGCNSSLSMVVAVTTAPCEPDNVTVALHCPEGVASVAWSASAGARGYTVLARSSEAPRVDSCRTTNTTCDLTQLTCGLAYNITVMAGDERCNTPCPPVMDEPMLNCSTNEVYVSWRPANDAVGGVKVSAVSEMGYTSHCETPNNVQSCDLTDLECGQRYAVTAVARGNDCDSRPSRPFDITTAPCTPANMDVDYTCGTSIALLSWDDSLGRESFYTRVQSSEHVDGCHTIETNCALTSLRCGSVYNVSVKALASHCNSSKATTELETAPCSPTNVSASLVCADTSAHVTWAGTPGAVGYNVTAQARDGDSKECHSTATSCHLQHMHCHQTYLITVTPYTHTCSGFPSAQHSFVSGPCPPTDVSVSLKCNGNVGTVTWTAALAADLYVATATANDGHTHTCNSTGTSCAFTDLHCGERYAITVVTRERGCQSEPSQPVTLATGLCPPTNLFGRTSCETNDLTLSWDPSPVSGAQYILEHFPNVSMSTPNTSVVLRGLTCGSDFTFWGFARDSVCTSGRSVPLNISTAPCAPRGVTMRTTCGTSKGVLSWVGGAGATSYTATVMSSAGNASCATNSTSCELRLHCGQHYTATVLSSNAGCSSNTAATTEFDSAPCLPDGVRARVDCAATGSMLVQWQAAGSPDAYTAIAIGADGTRHSCSTSSTSCTVTGLRCGHVYGVAVTTSAVDCAVLDSDYQVQSAPCPPHSPAVTRDCSTNDAVVTWDSSGGQQDHVVTAVNFYGQSVSCNSSEPNCTFTGLRCGEEYTLSVVGHTANCSTPPSATVSFNTAPCVPTRVEGRVSCDTDITTVTWDSARGASSYTVYASSSSGHNTTCANHDAYCAFGSSDLQCGQDYTIVVEAHHDDCVSLTSQPINISTGPCPHSNLQVALNCSDNSAEVSWTAGSGIMNYNITAEGITVDHLLSSSTSGTSSPISGLVCGHRYRFVVAGQGRTCPSPAREWVVKQTAPCPPTDVHVASSCQSDVIAVSWTASRGSISYMAVAEGSLGFLGSCTTSGTACNITGLACGQTYQVYVAGIDDTCTGARSDAQMLQIAPCTPMDIQTQLECDTGLLNITWEQHGEASSYRATVTDGDGQVITCVSDEPACVVPSLPCGHAYGVSVVAQNQVCNSPSSPVHQIVAAPCPPDSIDIDVECTSGVVTVTWMPSVPGVLYTAVAAESCEDSQTFMCNSTGAGCSLSTLKCGARYNVTVVPSRDTCVGAYYPVQSIITAPCVARLLEVEMDCLSDSAWVMWEESMGAELYTAMATNSEGQSVTCNSTGTQCAVADLQCSRFYNFTVTASDWQCDSPPSNHIESETAPCAPEGVDVMVGCASRSLGVRWEASVGAVSYAAALEQTTGNIACCHSSDAYCMFSGLPCGQMYVVTVTAEGRTCNSSQSLPRIVRTVPCMPESLVGSVRCGDNVGVFSWSLSDGGQIYQVEAVSPDGHRASCANHEGQCEIDGLLCGQVYNASVVAKDSTCTSPPSHAVSIRTVPCMAQNVSLEVDCAANTLSVMWEESAGADSYTANVLDSEGRSTSCQIMTPELADPDDTAMRSCNVTSLACGQIYHVSVTASDGYCDSPPTDVINTHSGPCVPRHIDAVLDCESDSALLSWQLAPGAVTYRAVAQGSLGQELECQTAETTCELMGLTCGDSFTVTVHAIGDTCSSQATMSGQLRTGPCVPQHVTVQYSTSIGQVSWDWSRAAASYLVEAVTDTGLTDSCYTIDSVCALFSLTCSQTYNVTVTARNDVCQDLATSDPVPLRTEPCPPNNVQVHMECSSDSGVVSWEASPYAVGYEAVLQGRNGHTVSCTTAETSCTAVGLQCGTVYLTFVRALGETLNSSDSTAVLLVSAPCPPNVTSVAVDVYCEDDLAEISWDWSEGATSYAVEAISADSYRAECTSDGFHCNVTELECGQTYTLTLTTINENCQVRRESEITFQTRPCAPQRLHVDLQCGTSTAILTWEPEEDVELYMVSATSSSGGEIYCNTTDPSCPFPNLECGSTYYFTVTAEGSMCSSYSSATVEIDTEPCPPGDVTVDGMSCGNDSVVLMWSAAAGASSYSVTVTGSLGYVDSFMTNDTELWTELTCGQTFTFSVVTHGDRCLSPPRFSEPVTSTPCVPQDIQTYVECESDLGSVSWSASDGADFYTAIAMGQDGHTHVCTTNSSTCSWDDLHCGEVYVVQVIANDIMCTSPPSNITLIHMDPCIPGGLRVEMDCRMRVGTLTWVPSETAELYVVQAVGDDGHTVALSTSGITASISEFRCGQDYYLTVSAVGPNCTSGPSEPAVLVAEPCPPKLVSSVMDCVSNIAVVSWEQSAGGEYYMAVMEGEGGVSASCLSSGQSCGVSKLLCGESYDVTVIAANRQCNSTPSDVGHLNAVPCVPLNVSVDVDCDSGAAEVSWSSSKGAVLYRALGQSTRGASATCESVEPRCTLQGLTCGVPYHVQVVSVGDNCTSLPSHAADFQSVPCVPEITAGTLDCYSESVLLEWTYAEGVQVYHGLAQAPDGHSSTCTTNYTNCELAELHCGQLYTFTVVASDAQCSSRASGSMEMDSVPCPPVGLTSHVNCNDETALIMWDTSSGAESYMVNAIGWEGHVTGCNTTEEQCLLPELMCGYMYNITVTAFSNQCNVSESDILLLQSVPCIPDGDTLVADLDCDTGVVSVSWEPSDGASNYTVVADAGVGYASECTSDGDTVCEFSDLLCGMTYSITVSASDGTCSSLFSSSIQIDTVPCGPQNASVYVDCSDGQATVSWQESEGASLYSVQAIGPDGHRVQCQSISSSCQLPALNCGQLYNVTVTARDSHCNSTDTHLTVQSVPCVPTGLQTALRCTYTWERSMSVTWEHTSGAEGYIVHGLGADGHQVTCNASVGVTHCDLTDLHCGQLYHVSVGSVDQYCRSVDSASATVKTAPCPPQDVTVQSRCKERSIVITRADSPNDNLHVILDPNRGPSMSCLSPYNNCSFNDMPCGHSYTATVSAVKDNCKSAESQVFQVSTAPCVPYSFHGSLDCVTNSVWAGWEGALGAESYTALAVREGGRANSSCTTRELSCNVGELDCGVTYSFSLTASNGDCSTAGNTTFQIQTAPCALREISTETECHSNSIVVRWEMVEGKTMYVATAEGHDRSLLICNGTSTSCTLQDAQCGTEYTIIISTESDKCSSLRSPPKKMQTAPCAPTGVTTQEVCEHNGVVVSWDPSYVARSYSVTATGRHGDLHTCNSTVNNCTLLDLHCGQPYTITVTASNGICTSPPSNPVTFQSVPCDPENVDVELYCDTLTASLSWDSSEGADRYVGCAQMADGGMLYCHSMDTSCFIEGLHCGSIYNFSVQASNGVCNSSFSPPEERGAMPCPPAGVKVRVRWVNRMDLVMVSWAAVPCPDVEYLVHITGTIEDDPAQGIDVTSYWLQHTFFEMPLPCGTAFHITVETRNIAGTSVPSDAISGVTAPCAPTGFRAIGNESFATLTWNAAALATRYIVYQQLLGGRPVVCNTTSLTCNVTSLLQLQLTASNAAGESPVTTLDGTSLGRRRRDLRESQMMAGLLEDDVLITPEPRVTAVTEGTLQLEWPPVRGASYYTLIVREDMSSRPPWEVLTIYDEVATVTHLQPATRYCIVLSAKNSITQSPYSLPLCVTTGVSQ</sequence>
<feature type="domain" description="Fibronectin type-III" evidence="1">
    <location>
        <begin position="1378"/>
        <end position="1464"/>
    </location>
</feature>
<dbReference type="SUPFAM" id="SSF49265">
    <property type="entry name" value="Fibronectin type III"/>
    <property type="match status" value="33"/>
</dbReference>
<feature type="domain" description="Fibronectin type-III" evidence="1">
    <location>
        <begin position="3465"/>
        <end position="3564"/>
    </location>
</feature>
<feature type="domain" description="Fibronectin type-III" evidence="1">
    <location>
        <begin position="1203"/>
        <end position="1292"/>
    </location>
</feature>
<feature type="domain" description="Fibronectin type-III" evidence="1">
    <location>
        <begin position="1808"/>
        <end position="1894"/>
    </location>
</feature>
<feature type="domain" description="Fibronectin type-III" evidence="1">
    <location>
        <begin position="341"/>
        <end position="427"/>
    </location>
</feature>
<feature type="domain" description="Fibronectin type-III" evidence="1">
    <location>
        <begin position="1465"/>
        <end position="1554"/>
    </location>
</feature>
<comment type="caution">
    <text evidence="2">The sequence shown here is derived from an EMBL/GenBank/DDBJ whole genome shotgun (WGS) entry which is preliminary data.</text>
</comment>
<gene>
    <name evidence="2" type="ORF">ACEWY4_014958</name>
</gene>
<evidence type="ECO:0000259" key="1">
    <source>
        <dbReference type="PROSITE" id="PS50853"/>
    </source>
</evidence>
<feature type="domain" description="Fibronectin type-III" evidence="1">
    <location>
        <begin position="4178"/>
        <end position="4267"/>
    </location>
</feature>
<feature type="domain" description="Fibronectin type-III" evidence="1">
    <location>
        <begin position="3130"/>
        <end position="3216"/>
    </location>
</feature>
<dbReference type="PROSITE" id="PS50853">
    <property type="entry name" value="FN3"/>
    <property type="match status" value="23"/>
</dbReference>
<dbReference type="SMART" id="SM00060">
    <property type="entry name" value="FN3"/>
    <property type="match status" value="41"/>
</dbReference>
<feature type="domain" description="Fibronectin type-III" evidence="1">
    <location>
        <begin position="779"/>
        <end position="867"/>
    </location>
</feature>
<feature type="domain" description="Fibronectin type-III" evidence="1">
    <location>
        <begin position="61"/>
        <end position="160"/>
    </location>
</feature>
<organism evidence="2 3">
    <name type="scientific">Coilia grayii</name>
    <name type="common">Gray's grenadier anchovy</name>
    <dbReference type="NCBI Taxonomy" id="363190"/>
    <lineage>
        <taxon>Eukaryota</taxon>
        <taxon>Metazoa</taxon>
        <taxon>Chordata</taxon>
        <taxon>Craniata</taxon>
        <taxon>Vertebrata</taxon>
        <taxon>Euteleostomi</taxon>
        <taxon>Actinopterygii</taxon>
        <taxon>Neopterygii</taxon>
        <taxon>Teleostei</taxon>
        <taxon>Clupei</taxon>
        <taxon>Clupeiformes</taxon>
        <taxon>Clupeoidei</taxon>
        <taxon>Engraulidae</taxon>
        <taxon>Coilinae</taxon>
        <taxon>Coilia</taxon>
    </lineage>
</organism>
<feature type="domain" description="Fibronectin type-III" evidence="1">
    <location>
        <begin position="161"/>
        <end position="253"/>
    </location>
</feature>
<reference evidence="2 3" key="1">
    <citation type="submission" date="2024-09" db="EMBL/GenBank/DDBJ databases">
        <title>A chromosome-level genome assembly of Gray's grenadier anchovy, Coilia grayii.</title>
        <authorList>
            <person name="Fu Z."/>
        </authorList>
    </citation>
    <scope>NUCLEOTIDE SEQUENCE [LARGE SCALE GENOMIC DNA]</scope>
    <source>
        <strain evidence="2">G4</strain>
        <tissue evidence="2">Muscle</tissue>
    </source>
</reference>
<dbReference type="InterPro" id="IPR013783">
    <property type="entry name" value="Ig-like_fold"/>
</dbReference>
<accession>A0ABD1JTU7</accession>
<dbReference type="Gene3D" id="2.60.40.10">
    <property type="entry name" value="Immunoglobulins"/>
    <property type="match status" value="20"/>
</dbReference>
<dbReference type="EMBL" id="JBHFQA010000012">
    <property type="protein sequence ID" value="KAL2090270.1"/>
    <property type="molecule type" value="Genomic_DNA"/>
</dbReference>
<feature type="domain" description="Fibronectin type-III" evidence="1">
    <location>
        <begin position="4268"/>
        <end position="4354"/>
    </location>
</feature>
<dbReference type="PANTHER" id="PTHR47135">
    <property type="entry name" value="FIBRONECTIN TYPE III DOMAIN-CONTAINING PROTEIN 7"/>
    <property type="match status" value="1"/>
</dbReference>
<keyword evidence="3" id="KW-1185">Reference proteome</keyword>
<feature type="domain" description="Fibronectin type-III" evidence="1">
    <location>
        <begin position="4442"/>
        <end position="4537"/>
    </location>
</feature>
<feature type="domain" description="Fibronectin type-III" evidence="1">
    <location>
        <begin position="2159"/>
        <end position="2248"/>
    </location>
</feature>
<dbReference type="PANTHER" id="PTHR47135:SF3">
    <property type="entry name" value="FIBRONECTIN TYPE-III DOMAIN-CONTAINING PROTEIN"/>
    <property type="match status" value="1"/>
</dbReference>
<dbReference type="CDD" id="cd00063">
    <property type="entry name" value="FN3"/>
    <property type="match status" value="7"/>
</dbReference>
<protein>
    <recommendedName>
        <fullName evidence="1">Fibronectin type-III domain-containing protein</fullName>
    </recommendedName>
</protein>
<feature type="domain" description="Fibronectin type-III" evidence="1">
    <location>
        <begin position="692"/>
        <end position="778"/>
    </location>
</feature>
<dbReference type="InterPro" id="IPR036116">
    <property type="entry name" value="FN3_sf"/>
</dbReference>
<proteinExistence type="predicted"/>
<dbReference type="Pfam" id="PF00041">
    <property type="entry name" value="fn3"/>
    <property type="match status" value="2"/>
</dbReference>
<feature type="domain" description="Fibronectin type-III" evidence="1">
    <location>
        <begin position="3915"/>
        <end position="4006"/>
    </location>
</feature>
<feature type="domain" description="Fibronectin type-III" evidence="1">
    <location>
        <begin position="517"/>
        <end position="603"/>
    </location>
</feature>
<feature type="domain" description="Fibronectin type-III" evidence="1">
    <location>
        <begin position="3043"/>
        <end position="3129"/>
    </location>
</feature>
<feature type="domain" description="Fibronectin type-III" evidence="1">
    <location>
        <begin position="1984"/>
        <end position="2071"/>
    </location>
</feature>
<feature type="domain" description="Fibronectin type-III" evidence="1">
    <location>
        <begin position="2867"/>
        <end position="2956"/>
    </location>
</feature>
<dbReference type="Proteomes" id="UP001591681">
    <property type="component" value="Unassembled WGS sequence"/>
</dbReference>
<name>A0ABD1JTU7_9TELE</name>
<dbReference type="InterPro" id="IPR003961">
    <property type="entry name" value="FN3_dom"/>
</dbReference>
<feature type="domain" description="Fibronectin type-III" evidence="1">
    <location>
        <begin position="949"/>
        <end position="1038"/>
    </location>
</feature>
<feature type="domain" description="Fibronectin type-III" evidence="1">
    <location>
        <begin position="4638"/>
        <end position="4725"/>
    </location>
</feature>